<accession>A0A7G9W4A4</accession>
<organism evidence="1 2">
    <name type="scientific">Alkalicella caledoniensis</name>
    <dbReference type="NCBI Taxonomy" id="2731377"/>
    <lineage>
        <taxon>Bacteria</taxon>
        <taxon>Bacillati</taxon>
        <taxon>Bacillota</taxon>
        <taxon>Clostridia</taxon>
        <taxon>Eubacteriales</taxon>
        <taxon>Proteinivoracaceae</taxon>
        <taxon>Alkalicella</taxon>
    </lineage>
</organism>
<sequence>MNLNEFLDRLNRSEIEELATNLEVGIFNDCVRGFLVRRIKEKLTCKETLRKKTEVLTEPCLKALNQLVYFNKVENQEQLDGLRETGLIYKDKEIPIEIKELIKEILYFKIHTKDYNYIEGSQTPFLNLIILINLLLEEKAYVRKAKKKTIEIKFYNEALSIDTYMRTLEFLELLVKFLLDKGFAQWKDKDLAVDKFKLLEWSSKETVTRLETFYQSILYKNKKVSDMLTSLSKVQQNPEDWISNDVFLNSDIPNSRDMVEKIGLISFSRTKNGHYMRLTPEGWCYLNGEYPKYWHEKKVLISADFEVFIPNNFDPSLIDLVDSYGDMKKNDYLLVYDIDPNDRKEKIASHNPDKFKKLIEELEAKSTFMPQVVGYEFKKRLLREYAGRETLKNHVFKDGT</sequence>
<dbReference type="KEGG" id="acae:HYG86_01405"/>
<protein>
    <submittedName>
        <fullName evidence="1">Uncharacterized protein</fullName>
    </submittedName>
</protein>
<evidence type="ECO:0000313" key="1">
    <source>
        <dbReference type="EMBL" id="QNO13516.1"/>
    </source>
</evidence>
<dbReference type="RefSeq" id="WP_213167186.1">
    <property type="nucleotide sequence ID" value="NZ_CP058559.1"/>
</dbReference>
<keyword evidence="2" id="KW-1185">Reference proteome</keyword>
<reference evidence="1 2" key="1">
    <citation type="submission" date="2020-07" db="EMBL/GenBank/DDBJ databases">
        <title>Alkalicella. sp. LB2 genome.</title>
        <authorList>
            <person name="Postec A."/>
            <person name="Quemeneur M."/>
        </authorList>
    </citation>
    <scope>NUCLEOTIDE SEQUENCE [LARGE SCALE GENOMIC DNA]</scope>
    <source>
        <strain evidence="1 2">LB2</strain>
    </source>
</reference>
<dbReference type="AlphaFoldDB" id="A0A7G9W4A4"/>
<gene>
    <name evidence="1" type="ORF">HYG86_01405</name>
</gene>
<name>A0A7G9W4A4_ALKCA</name>
<dbReference type="Proteomes" id="UP000516160">
    <property type="component" value="Chromosome"/>
</dbReference>
<evidence type="ECO:0000313" key="2">
    <source>
        <dbReference type="Proteomes" id="UP000516160"/>
    </source>
</evidence>
<dbReference type="EMBL" id="CP058559">
    <property type="protein sequence ID" value="QNO13516.1"/>
    <property type="molecule type" value="Genomic_DNA"/>
</dbReference>
<proteinExistence type="predicted"/>